<dbReference type="EMBL" id="JAQQWN010000004">
    <property type="protein sequence ID" value="KAK8090350.1"/>
    <property type="molecule type" value="Genomic_DNA"/>
</dbReference>
<accession>A0ABR1X4K3</accession>
<feature type="transmembrane region" description="Helical" evidence="2">
    <location>
        <begin position="148"/>
        <end position="168"/>
    </location>
</feature>
<dbReference type="RefSeq" id="XP_066673244.1">
    <property type="nucleotide sequence ID" value="XM_066809626.1"/>
</dbReference>
<name>A0ABR1X4K3_9PEZI</name>
<evidence type="ECO:0000256" key="1">
    <source>
        <dbReference type="SAM" id="MobiDB-lite"/>
    </source>
</evidence>
<gene>
    <name evidence="3" type="ORF">PG997_005311</name>
</gene>
<comment type="caution">
    <text evidence="3">The sequence shown here is derived from an EMBL/GenBank/DDBJ whole genome shotgun (WGS) entry which is preliminary data.</text>
</comment>
<sequence length="364" mass="40812">MTPGTEPQNNEAGAGSLQTSASQHNKKSAEPPQASKPQHKNKTVQYPPLPKPQHDGASVESSQASDIPGSYPSGDAPASLDTKPSENEPNQERRFVLYPSTQQQPAADSLVRIILLEVANILMQLYGSICQVWGVVLSTSKEVAVRMLSWFFVALIVFIGLAVTFYVVTQVAIPLTLAIFKYVLWSGLPAIQSPIGFCQIPFVTRLEVCKPYTQSMSVINYEFGRLRKVGETFRDVRDMATARERLAEDLSQEMDHMAYIRHIVRQSSLPDPQSILDAVDQLEVHAHSTTRKLRSYFPNARNCGYLLEMRVPVILKNLEAVQQEAHERVKGTILTRWFWALVSGRARRRHKVAEEQSRVQSNTN</sequence>
<feature type="compositionally biased region" description="Polar residues" evidence="1">
    <location>
        <begin position="1"/>
        <end position="23"/>
    </location>
</feature>
<keyword evidence="2" id="KW-0812">Transmembrane</keyword>
<protein>
    <submittedName>
        <fullName evidence="3">Uncharacterized protein</fullName>
    </submittedName>
</protein>
<keyword evidence="2" id="KW-0472">Membrane</keyword>
<organism evidence="3 4">
    <name type="scientific">Apiospora hydei</name>
    <dbReference type="NCBI Taxonomy" id="1337664"/>
    <lineage>
        <taxon>Eukaryota</taxon>
        <taxon>Fungi</taxon>
        <taxon>Dikarya</taxon>
        <taxon>Ascomycota</taxon>
        <taxon>Pezizomycotina</taxon>
        <taxon>Sordariomycetes</taxon>
        <taxon>Xylariomycetidae</taxon>
        <taxon>Amphisphaeriales</taxon>
        <taxon>Apiosporaceae</taxon>
        <taxon>Apiospora</taxon>
    </lineage>
</organism>
<proteinExistence type="predicted"/>
<reference evidence="3 4" key="1">
    <citation type="submission" date="2023-01" db="EMBL/GenBank/DDBJ databases">
        <title>Analysis of 21 Apiospora genomes using comparative genomics revels a genus with tremendous synthesis potential of carbohydrate active enzymes and secondary metabolites.</title>
        <authorList>
            <person name="Sorensen T."/>
        </authorList>
    </citation>
    <scope>NUCLEOTIDE SEQUENCE [LARGE SCALE GENOMIC DNA]</scope>
    <source>
        <strain evidence="3 4">CBS 114990</strain>
    </source>
</reference>
<evidence type="ECO:0000256" key="2">
    <source>
        <dbReference type="SAM" id="Phobius"/>
    </source>
</evidence>
<keyword evidence="2" id="KW-1133">Transmembrane helix</keyword>
<evidence type="ECO:0000313" key="4">
    <source>
        <dbReference type="Proteomes" id="UP001433268"/>
    </source>
</evidence>
<dbReference type="GeneID" id="92042686"/>
<evidence type="ECO:0000313" key="3">
    <source>
        <dbReference type="EMBL" id="KAK8090350.1"/>
    </source>
</evidence>
<keyword evidence="4" id="KW-1185">Reference proteome</keyword>
<feature type="region of interest" description="Disordered" evidence="1">
    <location>
        <begin position="1"/>
        <end position="89"/>
    </location>
</feature>
<dbReference type="Proteomes" id="UP001433268">
    <property type="component" value="Unassembled WGS sequence"/>
</dbReference>